<keyword evidence="1" id="KW-1133">Transmembrane helix</keyword>
<evidence type="ECO:0000313" key="2">
    <source>
        <dbReference type="EMBL" id="TYB82049.1"/>
    </source>
</evidence>
<accession>A0A5D0RLQ0</accession>
<protein>
    <submittedName>
        <fullName evidence="2">Uncharacterized protein</fullName>
    </submittedName>
</protein>
<sequence length="170" mass="18234">MSFIRPEAIAGLKRWRGVIAAGFVLALGLWWGLTSLGLIRWIGWVLAIFGGAAVWTGIQRARFRGGHGGVGVVAVDERQIAYLAPVGGGFASIEALTEVAIAPDRSGLPVWRFRSGMELLTIPAAAEGTEALFDALTALPGVDIEAAIRASRTRPDRTVVIWSKPRPRLH</sequence>
<comment type="caution">
    <text evidence="2">The sequence shown here is derived from an EMBL/GenBank/DDBJ whole genome shotgun (WGS) entry which is preliminary data.</text>
</comment>
<reference evidence="2 3" key="1">
    <citation type="submission" date="2019-08" db="EMBL/GenBank/DDBJ databases">
        <title>Identification of a novel species of the genus Boseongicola.</title>
        <authorList>
            <person name="Zhang X.-Q."/>
        </authorList>
    </citation>
    <scope>NUCLEOTIDE SEQUENCE [LARGE SCALE GENOMIC DNA]</scope>
    <source>
        <strain evidence="2 3">HY14</strain>
    </source>
</reference>
<keyword evidence="1" id="KW-0472">Membrane</keyword>
<proteinExistence type="predicted"/>
<dbReference type="EMBL" id="VSIY01000004">
    <property type="protein sequence ID" value="TYB82049.1"/>
    <property type="molecule type" value="Genomic_DNA"/>
</dbReference>
<gene>
    <name evidence="2" type="ORF">FVF75_04770</name>
</gene>
<name>A0A5D0RLQ0_9RHOB</name>
<dbReference type="RefSeq" id="WP_148376737.1">
    <property type="nucleotide sequence ID" value="NZ_VSIY01000004.1"/>
</dbReference>
<feature type="transmembrane region" description="Helical" evidence="1">
    <location>
        <begin position="15"/>
        <end position="33"/>
    </location>
</feature>
<dbReference type="AlphaFoldDB" id="A0A5D0RLQ0"/>
<dbReference type="Proteomes" id="UP000322080">
    <property type="component" value="Unassembled WGS sequence"/>
</dbReference>
<organism evidence="2 3">
    <name type="scientific">Maritimibacter fusiformis</name>
    <dbReference type="NCBI Taxonomy" id="2603819"/>
    <lineage>
        <taxon>Bacteria</taxon>
        <taxon>Pseudomonadati</taxon>
        <taxon>Pseudomonadota</taxon>
        <taxon>Alphaproteobacteria</taxon>
        <taxon>Rhodobacterales</taxon>
        <taxon>Roseobacteraceae</taxon>
        <taxon>Maritimibacter</taxon>
    </lineage>
</organism>
<feature type="transmembrane region" description="Helical" evidence="1">
    <location>
        <begin position="39"/>
        <end position="58"/>
    </location>
</feature>
<keyword evidence="1" id="KW-0812">Transmembrane</keyword>
<keyword evidence="3" id="KW-1185">Reference proteome</keyword>
<evidence type="ECO:0000256" key="1">
    <source>
        <dbReference type="SAM" id="Phobius"/>
    </source>
</evidence>
<evidence type="ECO:0000313" key="3">
    <source>
        <dbReference type="Proteomes" id="UP000322080"/>
    </source>
</evidence>